<evidence type="ECO:0000313" key="2">
    <source>
        <dbReference type="EMBL" id="KAF9522091.1"/>
    </source>
</evidence>
<name>A0A9P6JI71_9AGAR</name>
<proteinExistence type="predicted"/>
<dbReference type="EMBL" id="MU157961">
    <property type="protein sequence ID" value="KAF9522091.1"/>
    <property type="molecule type" value="Genomic_DNA"/>
</dbReference>
<protein>
    <submittedName>
        <fullName evidence="2">Uncharacterized protein</fullName>
    </submittedName>
</protein>
<dbReference type="AlphaFoldDB" id="A0A9P6JI71"/>
<comment type="caution">
    <text evidence="2">The sequence shown here is derived from an EMBL/GenBank/DDBJ whole genome shotgun (WGS) entry which is preliminary data.</text>
</comment>
<keyword evidence="1" id="KW-0732">Signal</keyword>
<accession>A0A9P6JI71</accession>
<evidence type="ECO:0000313" key="3">
    <source>
        <dbReference type="Proteomes" id="UP000807306"/>
    </source>
</evidence>
<feature type="signal peptide" evidence="1">
    <location>
        <begin position="1"/>
        <end position="26"/>
    </location>
</feature>
<organism evidence="2 3">
    <name type="scientific">Crepidotus variabilis</name>
    <dbReference type="NCBI Taxonomy" id="179855"/>
    <lineage>
        <taxon>Eukaryota</taxon>
        <taxon>Fungi</taxon>
        <taxon>Dikarya</taxon>
        <taxon>Basidiomycota</taxon>
        <taxon>Agaricomycotina</taxon>
        <taxon>Agaricomycetes</taxon>
        <taxon>Agaricomycetidae</taxon>
        <taxon>Agaricales</taxon>
        <taxon>Agaricineae</taxon>
        <taxon>Crepidotaceae</taxon>
        <taxon>Crepidotus</taxon>
    </lineage>
</organism>
<feature type="chain" id="PRO_5040176782" evidence="1">
    <location>
        <begin position="27"/>
        <end position="124"/>
    </location>
</feature>
<keyword evidence="3" id="KW-1185">Reference proteome</keyword>
<reference evidence="2" key="1">
    <citation type="submission" date="2020-11" db="EMBL/GenBank/DDBJ databases">
        <authorList>
            <consortium name="DOE Joint Genome Institute"/>
            <person name="Ahrendt S."/>
            <person name="Riley R."/>
            <person name="Andreopoulos W."/>
            <person name="Labutti K."/>
            <person name="Pangilinan J."/>
            <person name="Ruiz-Duenas F.J."/>
            <person name="Barrasa J.M."/>
            <person name="Sanchez-Garcia M."/>
            <person name="Camarero S."/>
            <person name="Miyauchi S."/>
            <person name="Serrano A."/>
            <person name="Linde D."/>
            <person name="Babiker R."/>
            <person name="Drula E."/>
            <person name="Ayuso-Fernandez I."/>
            <person name="Pacheco R."/>
            <person name="Padilla G."/>
            <person name="Ferreira P."/>
            <person name="Barriuso J."/>
            <person name="Kellner H."/>
            <person name="Castanera R."/>
            <person name="Alfaro M."/>
            <person name="Ramirez L."/>
            <person name="Pisabarro A.G."/>
            <person name="Kuo A."/>
            <person name="Tritt A."/>
            <person name="Lipzen A."/>
            <person name="He G."/>
            <person name="Yan M."/>
            <person name="Ng V."/>
            <person name="Cullen D."/>
            <person name="Martin F."/>
            <person name="Rosso M.-N."/>
            <person name="Henrissat B."/>
            <person name="Hibbett D."/>
            <person name="Martinez A.T."/>
            <person name="Grigoriev I.V."/>
        </authorList>
    </citation>
    <scope>NUCLEOTIDE SEQUENCE</scope>
    <source>
        <strain evidence="2">CBS 506.95</strain>
    </source>
</reference>
<sequence>MGFQRCTLKTLVYIFSLLHRISPVQCPRSRLVITPSKNHNKTCGCRLTSNHDDLNHEVCVGYALCAFMWVIFNNIAHLIFEPTTMASPVALRLIFPEENDRDKSVHLSTIDTDPKIWSLLDNYL</sequence>
<dbReference type="Proteomes" id="UP000807306">
    <property type="component" value="Unassembled WGS sequence"/>
</dbReference>
<evidence type="ECO:0000256" key="1">
    <source>
        <dbReference type="SAM" id="SignalP"/>
    </source>
</evidence>
<gene>
    <name evidence="2" type="ORF">CPB83DRAFT_864961</name>
</gene>